<accession>A0ACB8B1Q8</accession>
<dbReference type="Proteomes" id="UP000790709">
    <property type="component" value="Unassembled WGS sequence"/>
</dbReference>
<sequence>MPVDPSHSPSPTLPHKTGSWLFIISLGTAASPPSLKQAQASVLAAIHQLVVPPHSNSPAPGGPLTQDWSGPTQNPAFTLAACTPHKILLPLRTPTGAHHRRAHPALLGRLNLATPQTKLMHPKPPHHTPPLRHTLPPETISVEPVAIRR</sequence>
<organism evidence="1 2">
    <name type="scientific">Leucogyrophana mollusca</name>
    <dbReference type="NCBI Taxonomy" id="85980"/>
    <lineage>
        <taxon>Eukaryota</taxon>
        <taxon>Fungi</taxon>
        <taxon>Dikarya</taxon>
        <taxon>Basidiomycota</taxon>
        <taxon>Agaricomycotina</taxon>
        <taxon>Agaricomycetes</taxon>
        <taxon>Agaricomycetidae</taxon>
        <taxon>Boletales</taxon>
        <taxon>Boletales incertae sedis</taxon>
        <taxon>Leucogyrophana</taxon>
    </lineage>
</organism>
<evidence type="ECO:0000313" key="2">
    <source>
        <dbReference type="Proteomes" id="UP000790709"/>
    </source>
</evidence>
<name>A0ACB8B1Q8_9AGAM</name>
<comment type="caution">
    <text evidence="1">The sequence shown here is derived from an EMBL/GenBank/DDBJ whole genome shotgun (WGS) entry which is preliminary data.</text>
</comment>
<keyword evidence="2" id="KW-1185">Reference proteome</keyword>
<dbReference type="EMBL" id="MU266757">
    <property type="protein sequence ID" value="KAH7918632.1"/>
    <property type="molecule type" value="Genomic_DNA"/>
</dbReference>
<gene>
    <name evidence="1" type="ORF">BV22DRAFT_1134451</name>
</gene>
<reference evidence="1" key="1">
    <citation type="journal article" date="2021" name="New Phytol.">
        <title>Evolutionary innovations through gain and loss of genes in the ectomycorrhizal Boletales.</title>
        <authorList>
            <person name="Wu G."/>
            <person name="Miyauchi S."/>
            <person name="Morin E."/>
            <person name="Kuo A."/>
            <person name="Drula E."/>
            <person name="Varga T."/>
            <person name="Kohler A."/>
            <person name="Feng B."/>
            <person name="Cao Y."/>
            <person name="Lipzen A."/>
            <person name="Daum C."/>
            <person name="Hundley H."/>
            <person name="Pangilinan J."/>
            <person name="Johnson J."/>
            <person name="Barry K."/>
            <person name="LaButti K."/>
            <person name="Ng V."/>
            <person name="Ahrendt S."/>
            <person name="Min B."/>
            <person name="Choi I.G."/>
            <person name="Park H."/>
            <person name="Plett J.M."/>
            <person name="Magnuson J."/>
            <person name="Spatafora J.W."/>
            <person name="Nagy L.G."/>
            <person name="Henrissat B."/>
            <person name="Grigoriev I.V."/>
            <person name="Yang Z.L."/>
            <person name="Xu J."/>
            <person name="Martin F.M."/>
        </authorList>
    </citation>
    <scope>NUCLEOTIDE SEQUENCE</scope>
    <source>
        <strain evidence="1">KUC20120723A-06</strain>
    </source>
</reference>
<protein>
    <submittedName>
        <fullName evidence="1">Uncharacterized protein</fullName>
    </submittedName>
</protein>
<evidence type="ECO:0000313" key="1">
    <source>
        <dbReference type="EMBL" id="KAH7918632.1"/>
    </source>
</evidence>
<proteinExistence type="predicted"/>